<gene>
    <name evidence="3" type="primary">Snip1_0</name>
    <name evidence="3" type="ORF">g.6535</name>
</gene>
<feature type="compositionally biased region" description="Polar residues" evidence="1">
    <location>
        <begin position="9"/>
        <end position="18"/>
    </location>
</feature>
<evidence type="ECO:0000313" key="3">
    <source>
        <dbReference type="EMBL" id="MDE52224.1"/>
    </source>
</evidence>
<evidence type="ECO:0000259" key="2">
    <source>
        <dbReference type="PROSITE" id="PS50006"/>
    </source>
</evidence>
<dbReference type="PANTHER" id="PTHR23308">
    <property type="entry name" value="NUCLEAR INHIBITOR OF PROTEIN PHOSPHATASE-1"/>
    <property type="match status" value="1"/>
</dbReference>
<dbReference type="SMART" id="SM00240">
    <property type="entry name" value="FHA"/>
    <property type="match status" value="1"/>
</dbReference>
<dbReference type="PROSITE" id="PS50006">
    <property type="entry name" value="FHA_DOMAIN"/>
    <property type="match status" value="1"/>
</dbReference>
<dbReference type="InterPro" id="IPR008984">
    <property type="entry name" value="SMAD_FHA_dom_sf"/>
</dbReference>
<dbReference type="Gene3D" id="2.60.200.20">
    <property type="match status" value="1"/>
</dbReference>
<reference evidence="3" key="1">
    <citation type="submission" date="2018-10" db="EMBL/GenBank/DDBJ databases">
        <title>Transcriptome assembly of Aceria tosichella (Wheat curl mite) Type 2.</title>
        <authorList>
            <person name="Scully E.D."/>
            <person name="Geib S.M."/>
            <person name="Palmer N.A."/>
            <person name="Gupta A.K."/>
            <person name="Sarath G."/>
            <person name="Tatineni S."/>
        </authorList>
    </citation>
    <scope>NUCLEOTIDE SEQUENCE</scope>
    <source>
        <strain evidence="3">LincolnNE</strain>
    </source>
</reference>
<dbReference type="InterPro" id="IPR050923">
    <property type="entry name" value="Cell_Proc_Reg/RNA_Proc"/>
</dbReference>
<proteinExistence type="predicted"/>
<dbReference type="InterPro" id="IPR000253">
    <property type="entry name" value="FHA_dom"/>
</dbReference>
<dbReference type="AlphaFoldDB" id="A0A6G1SNX1"/>
<organism evidence="3">
    <name type="scientific">Aceria tosichella</name>
    <name type="common">wheat curl mite</name>
    <dbReference type="NCBI Taxonomy" id="561515"/>
    <lineage>
        <taxon>Eukaryota</taxon>
        <taxon>Metazoa</taxon>
        <taxon>Ecdysozoa</taxon>
        <taxon>Arthropoda</taxon>
        <taxon>Chelicerata</taxon>
        <taxon>Arachnida</taxon>
        <taxon>Acari</taxon>
        <taxon>Acariformes</taxon>
        <taxon>Trombidiformes</taxon>
        <taxon>Prostigmata</taxon>
        <taxon>Eupodina</taxon>
        <taxon>Eriophyoidea</taxon>
        <taxon>Eriophyidae</taxon>
        <taxon>Eriophyinae</taxon>
        <taxon>Aceriini</taxon>
        <taxon>Aceria</taxon>
    </lineage>
</organism>
<dbReference type="Pfam" id="PF00498">
    <property type="entry name" value="FHA"/>
    <property type="match status" value="1"/>
</dbReference>
<feature type="region of interest" description="Disordered" evidence="1">
    <location>
        <begin position="1"/>
        <end position="21"/>
    </location>
</feature>
<protein>
    <submittedName>
        <fullName evidence="3">Smad nuclear interacting protein 1</fullName>
    </submittedName>
</protein>
<accession>A0A6G1SNX1</accession>
<name>A0A6G1SNX1_9ACAR</name>
<dbReference type="EMBL" id="GGYP01007453">
    <property type="protein sequence ID" value="MDE52224.1"/>
    <property type="molecule type" value="Transcribed_RNA"/>
</dbReference>
<feature type="domain" description="FHA" evidence="2">
    <location>
        <begin position="71"/>
        <end position="125"/>
    </location>
</feature>
<evidence type="ECO:0000256" key="1">
    <source>
        <dbReference type="SAM" id="MobiDB-lite"/>
    </source>
</evidence>
<sequence length="157" mass="17918">MEEKPPAAGSSTGPNYSLSGALAKDTNTFKGVVIKYNEPPEAHKPDQRWFLYPFKGDQSLDPIPIYRQSAYLLGRDRNIADIPIDHPSCSKQHAVIQFRKMKGKICPYLIDLESANKTKLNDETIEPSRYYQIFEKDVIKFGFSTRDYVIMHENCAT</sequence>
<dbReference type="SUPFAM" id="SSF49879">
    <property type="entry name" value="SMAD/FHA domain"/>
    <property type="match status" value="1"/>
</dbReference>